<dbReference type="InterPro" id="IPR043502">
    <property type="entry name" value="DNA/RNA_pol_sf"/>
</dbReference>
<dbReference type="EMBL" id="BMAV01010686">
    <property type="protein sequence ID" value="GFY55975.1"/>
    <property type="molecule type" value="Genomic_DNA"/>
</dbReference>
<sequence>MMYRQVNIHPEDQDFLRIFWRDSRENEIQAFRLNTITYGTTSAPYLTNRALKQLALDEKVNFPKTTNAVLRDFYVDDVLTGANDIDEATELVIELQEILRKGGLELHKWATNEKSVLESTQIKSSHTIVENKAIKVLGLVWHSSVDEFTCSISKTEFQNKDILTKRTILSTIAQCLVPKQAWYSFVDPLKG</sequence>
<gene>
    <name evidence="1" type="primary">X975_23944</name>
    <name evidence="1" type="ORF">TNIN_469391</name>
</gene>
<dbReference type="OrthoDB" id="6434259at2759"/>
<dbReference type="Proteomes" id="UP000886998">
    <property type="component" value="Unassembled WGS sequence"/>
</dbReference>
<keyword evidence="2" id="KW-1185">Reference proteome</keyword>
<dbReference type="GO" id="GO:0071897">
    <property type="term" value="P:DNA biosynthetic process"/>
    <property type="evidence" value="ECO:0007669"/>
    <property type="project" value="UniProtKB-ARBA"/>
</dbReference>
<dbReference type="PANTHER" id="PTHR47331">
    <property type="entry name" value="PHD-TYPE DOMAIN-CONTAINING PROTEIN"/>
    <property type="match status" value="1"/>
</dbReference>
<evidence type="ECO:0000313" key="1">
    <source>
        <dbReference type="EMBL" id="GFY55975.1"/>
    </source>
</evidence>
<dbReference type="AlphaFoldDB" id="A0A8X6XNV1"/>
<dbReference type="SUPFAM" id="SSF56672">
    <property type="entry name" value="DNA/RNA polymerases"/>
    <property type="match status" value="1"/>
</dbReference>
<organism evidence="1 2">
    <name type="scientific">Trichonephila inaurata madagascariensis</name>
    <dbReference type="NCBI Taxonomy" id="2747483"/>
    <lineage>
        <taxon>Eukaryota</taxon>
        <taxon>Metazoa</taxon>
        <taxon>Ecdysozoa</taxon>
        <taxon>Arthropoda</taxon>
        <taxon>Chelicerata</taxon>
        <taxon>Arachnida</taxon>
        <taxon>Araneae</taxon>
        <taxon>Araneomorphae</taxon>
        <taxon>Entelegynae</taxon>
        <taxon>Araneoidea</taxon>
        <taxon>Nephilidae</taxon>
        <taxon>Trichonephila</taxon>
        <taxon>Trichonephila inaurata</taxon>
    </lineage>
</organism>
<reference evidence="1" key="1">
    <citation type="submission" date="2020-08" db="EMBL/GenBank/DDBJ databases">
        <title>Multicomponent nature underlies the extraordinary mechanical properties of spider dragline silk.</title>
        <authorList>
            <person name="Kono N."/>
            <person name="Nakamura H."/>
            <person name="Mori M."/>
            <person name="Yoshida Y."/>
            <person name="Ohtoshi R."/>
            <person name="Malay A.D."/>
            <person name="Moran D.A.P."/>
            <person name="Tomita M."/>
            <person name="Numata K."/>
            <person name="Arakawa K."/>
        </authorList>
    </citation>
    <scope>NUCLEOTIDE SEQUENCE</scope>
</reference>
<evidence type="ECO:0000313" key="2">
    <source>
        <dbReference type="Proteomes" id="UP000886998"/>
    </source>
</evidence>
<name>A0A8X6XNV1_9ARAC</name>
<comment type="caution">
    <text evidence="1">The sequence shown here is derived from an EMBL/GenBank/DDBJ whole genome shotgun (WGS) entry which is preliminary data.</text>
</comment>
<proteinExistence type="predicted"/>
<protein>
    <submittedName>
        <fullName evidence="1">Retrovirus-related Pol polyprotein from transposon 17.6</fullName>
    </submittedName>
</protein>
<accession>A0A8X6XNV1</accession>